<reference evidence="2 3" key="1">
    <citation type="submission" date="2016-12" db="EMBL/GenBank/DDBJ databases">
        <title>Thioflexothrix psekupsii D3 genome sequencing and assembly.</title>
        <authorList>
            <person name="Fomenkov A."/>
            <person name="Vincze T."/>
            <person name="Grabovich M."/>
            <person name="Anton B.P."/>
            <person name="Dubinina G."/>
            <person name="Orlova M."/>
            <person name="Belousova E."/>
            <person name="Roberts R.J."/>
        </authorList>
    </citation>
    <scope>NUCLEOTIDE SEQUENCE [LARGE SCALE GENOMIC DNA]</scope>
    <source>
        <strain evidence="2">D3</strain>
    </source>
</reference>
<dbReference type="InterPro" id="IPR021249">
    <property type="entry name" value="DUF2788"/>
</dbReference>
<evidence type="ECO:0000256" key="1">
    <source>
        <dbReference type="SAM" id="Phobius"/>
    </source>
</evidence>
<gene>
    <name evidence="2" type="ORF">TPSD3_15540</name>
</gene>
<accession>A0A251X6X7</accession>
<keyword evidence="1" id="KW-0472">Membrane</keyword>
<organism evidence="2 3">
    <name type="scientific">Thioflexithrix psekupsensis</name>
    <dbReference type="NCBI Taxonomy" id="1570016"/>
    <lineage>
        <taxon>Bacteria</taxon>
        <taxon>Pseudomonadati</taxon>
        <taxon>Pseudomonadota</taxon>
        <taxon>Gammaproteobacteria</taxon>
        <taxon>Thiotrichales</taxon>
        <taxon>Thioflexithrix</taxon>
    </lineage>
</organism>
<evidence type="ECO:0000313" key="2">
    <source>
        <dbReference type="EMBL" id="OUD12687.1"/>
    </source>
</evidence>
<comment type="caution">
    <text evidence="2">The sequence shown here is derived from an EMBL/GenBank/DDBJ whole genome shotgun (WGS) entry which is preliminary data.</text>
</comment>
<dbReference type="AlphaFoldDB" id="A0A251X6X7"/>
<dbReference type="Proteomes" id="UP000194798">
    <property type="component" value="Unassembled WGS sequence"/>
</dbReference>
<keyword evidence="1" id="KW-0812">Transmembrane</keyword>
<sequence>MDLKTWAVYEQYFLTIGLFCLIAYMMFIIFKLGQESKAGKWGYFVLFLALGLGMFGFIAKTVIVELLEL</sequence>
<feature type="transmembrane region" description="Helical" evidence="1">
    <location>
        <begin position="12"/>
        <end position="30"/>
    </location>
</feature>
<keyword evidence="1" id="KW-1133">Transmembrane helix</keyword>
<dbReference type="Pfam" id="PF10981">
    <property type="entry name" value="DUF2788"/>
    <property type="match status" value="1"/>
</dbReference>
<name>A0A251X6X7_9GAMM</name>
<protein>
    <recommendedName>
        <fullName evidence="4">DUF2788 domain-containing protein</fullName>
    </recommendedName>
</protein>
<keyword evidence="3" id="KW-1185">Reference proteome</keyword>
<evidence type="ECO:0008006" key="4">
    <source>
        <dbReference type="Google" id="ProtNLM"/>
    </source>
</evidence>
<feature type="transmembrane region" description="Helical" evidence="1">
    <location>
        <begin position="42"/>
        <end position="63"/>
    </location>
</feature>
<evidence type="ECO:0000313" key="3">
    <source>
        <dbReference type="Proteomes" id="UP000194798"/>
    </source>
</evidence>
<proteinExistence type="predicted"/>
<dbReference type="EMBL" id="MSLT01000023">
    <property type="protein sequence ID" value="OUD12687.1"/>
    <property type="molecule type" value="Genomic_DNA"/>
</dbReference>